<evidence type="ECO:0000313" key="4">
    <source>
        <dbReference type="Proteomes" id="UP000693672"/>
    </source>
</evidence>
<dbReference type="Pfam" id="PF05163">
    <property type="entry name" value="DinB"/>
    <property type="match status" value="1"/>
</dbReference>
<comment type="caution">
    <text evidence="3">The sequence shown here is derived from an EMBL/GenBank/DDBJ whole genome shotgun (WGS) entry which is preliminary data.</text>
</comment>
<dbReference type="GO" id="GO:0046872">
    <property type="term" value="F:metal ion binding"/>
    <property type="evidence" value="ECO:0007669"/>
    <property type="project" value="UniProtKB-KW"/>
</dbReference>
<dbReference type="InterPro" id="IPR007837">
    <property type="entry name" value="DinB"/>
</dbReference>
<dbReference type="Proteomes" id="UP000693672">
    <property type="component" value="Unassembled WGS sequence"/>
</dbReference>
<keyword evidence="1 2" id="KW-0479">Metal-binding</keyword>
<accession>A0A916NYJ9</accession>
<evidence type="ECO:0000313" key="3">
    <source>
        <dbReference type="EMBL" id="CAG7646158.1"/>
    </source>
</evidence>
<feature type="binding site" evidence="2">
    <location>
        <position position="136"/>
    </location>
    <ligand>
        <name>a divalent metal cation</name>
        <dbReference type="ChEBI" id="CHEBI:60240"/>
    </ligand>
</feature>
<keyword evidence="4" id="KW-1185">Reference proteome</keyword>
<feature type="binding site" evidence="2">
    <location>
        <position position="132"/>
    </location>
    <ligand>
        <name>a divalent metal cation</name>
        <dbReference type="ChEBI" id="CHEBI:60240"/>
    </ligand>
</feature>
<gene>
    <name evidence="3" type="ORF">PAESOLCIP111_05113</name>
</gene>
<dbReference type="EMBL" id="CAJVAS010000033">
    <property type="protein sequence ID" value="CAG7646158.1"/>
    <property type="molecule type" value="Genomic_DNA"/>
</dbReference>
<sequence>MKYIERLISELQQEAALTRSVLELVPEDKLSWKPHAKSMSLGQLALHIAGVPGAIAELLDEPVREIPVVPLHEAASLHEILSTLDQYVTLAETKLSAWGEAGLMETWKLTSEGVPILEAPRIGMVRTLMLNHWYHHRGQLTVYLRMLEVPLPSIYGPSADER</sequence>
<proteinExistence type="predicted"/>
<dbReference type="AlphaFoldDB" id="A0A916NYJ9"/>
<evidence type="ECO:0000256" key="2">
    <source>
        <dbReference type="PIRSR" id="PIRSR607837-1"/>
    </source>
</evidence>
<organism evidence="3 4">
    <name type="scientific">Paenibacillus solanacearum</name>
    <dbReference type="NCBI Taxonomy" id="2048548"/>
    <lineage>
        <taxon>Bacteria</taxon>
        <taxon>Bacillati</taxon>
        <taxon>Bacillota</taxon>
        <taxon>Bacilli</taxon>
        <taxon>Bacillales</taxon>
        <taxon>Paenibacillaceae</taxon>
        <taxon>Paenibacillus</taxon>
    </lineage>
</organism>
<dbReference type="RefSeq" id="WP_218094823.1">
    <property type="nucleotide sequence ID" value="NZ_CAJVAS010000033.1"/>
</dbReference>
<reference evidence="3" key="1">
    <citation type="submission" date="2021-06" db="EMBL/GenBank/DDBJ databases">
        <authorList>
            <person name="Criscuolo A."/>
        </authorList>
    </citation>
    <scope>NUCLEOTIDE SEQUENCE</scope>
    <source>
        <strain evidence="3">CIP111600</strain>
    </source>
</reference>
<evidence type="ECO:0000256" key="1">
    <source>
        <dbReference type="ARBA" id="ARBA00022723"/>
    </source>
</evidence>
<protein>
    <recommendedName>
        <fullName evidence="5">Damage-inducible protein DinB</fullName>
    </recommendedName>
</protein>
<feature type="binding site" evidence="2">
    <location>
        <position position="47"/>
    </location>
    <ligand>
        <name>a divalent metal cation</name>
        <dbReference type="ChEBI" id="CHEBI:60240"/>
    </ligand>
</feature>
<name>A0A916NYJ9_9BACL</name>
<evidence type="ECO:0008006" key="5">
    <source>
        <dbReference type="Google" id="ProtNLM"/>
    </source>
</evidence>